<feature type="compositionally biased region" description="Polar residues" evidence="1">
    <location>
        <begin position="217"/>
        <end position="227"/>
    </location>
</feature>
<feature type="region of interest" description="Disordered" evidence="1">
    <location>
        <begin position="217"/>
        <end position="266"/>
    </location>
</feature>
<sequence>MEAIGNQIQKEPKRKRETSSTNSLKSEKDYFTVIKGFMSRESLTELNGVPQDRKYRKLREMLSQKGSEPSSIEELVENDDSDAEPTQNQLPGASLTVKNEQKLQKMGKSKGLEQNSVLNELILIQSEESELGMKSNFRTVTGSYFDGRFHSSSLIPNQKASQNLPLLKQPKQEPQDSPPIIKLDAAMSVGDLVGLLTEPGNTVNTFRVFDTLKSQMNSKQNPSVTKTNDLKSIYKSPTPTCSKQNPPRKKYQRKSKNSAKATNTSFIYQSSPTSTSQISQKYLLPETREFIDLNNWNCLEWTPLQFADYIREVFADEEKTCSLITKKIMKESLGKLYIEYLAGYEDFLDLNLPREHVNRFRMACNGIVNYAHARIDWEDEAFDEYCEEYQRMEQDCYED</sequence>
<feature type="compositionally biased region" description="Basic residues" evidence="1">
    <location>
        <begin position="246"/>
        <end position="257"/>
    </location>
</feature>
<feature type="compositionally biased region" description="Polar residues" evidence="1">
    <location>
        <begin position="235"/>
        <end position="245"/>
    </location>
</feature>
<organism evidence="2 3">
    <name type="scientific">Caenorhabditis tropicalis</name>
    <dbReference type="NCBI Taxonomy" id="1561998"/>
    <lineage>
        <taxon>Eukaryota</taxon>
        <taxon>Metazoa</taxon>
        <taxon>Ecdysozoa</taxon>
        <taxon>Nematoda</taxon>
        <taxon>Chromadorea</taxon>
        <taxon>Rhabditida</taxon>
        <taxon>Rhabditina</taxon>
        <taxon>Rhabditomorpha</taxon>
        <taxon>Rhabditoidea</taxon>
        <taxon>Rhabditidae</taxon>
        <taxon>Peloderinae</taxon>
        <taxon>Caenorhabditis</taxon>
    </lineage>
</organism>
<dbReference type="WBParaSite" id="Csp11.Scaffold558.g3807.t1">
    <property type="protein sequence ID" value="Csp11.Scaffold558.g3807.t1"/>
    <property type="gene ID" value="Csp11.Scaffold558.g3807"/>
</dbReference>
<feature type="region of interest" description="Disordered" evidence="1">
    <location>
        <begin position="61"/>
        <end position="110"/>
    </location>
</feature>
<dbReference type="Proteomes" id="UP000095282">
    <property type="component" value="Unplaced"/>
</dbReference>
<dbReference type="AlphaFoldDB" id="A0A1I7T9Q6"/>
<keyword evidence="2" id="KW-1185">Reference proteome</keyword>
<feature type="compositionally biased region" description="Acidic residues" evidence="1">
    <location>
        <begin position="74"/>
        <end position="83"/>
    </location>
</feature>
<evidence type="ECO:0000313" key="2">
    <source>
        <dbReference type="Proteomes" id="UP000095282"/>
    </source>
</evidence>
<name>A0A1I7T9Q6_9PELO</name>
<feature type="region of interest" description="Disordered" evidence="1">
    <location>
        <begin position="1"/>
        <end position="25"/>
    </location>
</feature>
<evidence type="ECO:0000313" key="3">
    <source>
        <dbReference type="WBParaSite" id="Csp11.Scaffold558.g3807.t1"/>
    </source>
</evidence>
<reference evidence="3" key="1">
    <citation type="submission" date="2016-11" db="UniProtKB">
        <authorList>
            <consortium name="WormBaseParasite"/>
        </authorList>
    </citation>
    <scope>IDENTIFICATION</scope>
</reference>
<protein>
    <submittedName>
        <fullName evidence="3">Uncharacterized protein</fullName>
    </submittedName>
</protein>
<accession>A0A1I7T9Q6</accession>
<proteinExistence type="predicted"/>
<evidence type="ECO:0000256" key="1">
    <source>
        <dbReference type="SAM" id="MobiDB-lite"/>
    </source>
</evidence>